<keyword evidence="2" id="KW-1185">Reference proteome</keyword>
<evidence type="ECO:0000313" key="2">
    <source>
        <dbReference type="Proteomes" id="UP000887013"/>
    </source>
</evidence>
<evidence type="ECO:0000313" key="1">
    <source>
        <dbReference type="EMBL" id="GFT02830.1"/>
    </source>
</evidence>
<proteinExistence type="predicted"/>
<dbReference type="Proteomes" id="UP000887013">
    <property type="component" value="Unassembled WGS sequence"/>
</dbReference>
<dbReference type="AlphaFoldDB" id="A0A8X6N9P3"/>
<accession>A0A8X6N9P3</accession>
<comment type="caution">
    <text evidence="1">The sequence shown here is derived from an EMBL/GenBank/DDBJ whole genome shotgun (WGS) entry which is preliminary data.</text>
</comment>
<sequence>EEGQILHCFSCAALKNETWVSHLLVRNAIGVVDLGSWEPLAVEFNGVLSHIVRNSSGESGTNFKTQM</sequence>
<reference evidence="1" key="1">
    <citation type="submission" date="2020-08" db="EMBL/GenBank/DDBJ databases">
        <title>Multicomponent nature underlies the extraordinary mechanical properties of spider dragline silk.</title>
        <authorList>
            <person name="Kono N."/>
            <person name="Nakamura H."/>
            <person name="Mori M."/>
            <person name="Yoshida Y."/>
            <person name="Ohtoshi R."/>
            <person name="Malay A.D."/>
            <person name="Moran D.A.P."/>
            <person name="Tomita M."/>
            <person name="Numata K."/>
            <person name="Arakawa K."/>
        </authorList>
    </citation>
    <scope>NUCLEOTIDE SEQUENCE</scope>
</reference>
<dbReference type="EMBL" id="BMAW01007220">
    <property type="protein sequence ID" value="GFT02830.1"/>
    <property type="molecule type" value="Genomic_DNA"/>
</dbReference>
<gene>
    <name evidence="1" type="ORF">NPIL_19261</name>
</gene>
<organism evidence="1 2">
    <name type="scientific">Nephila pilipes</name>
    <name type="common">Giant wood spider</name>
    <name type="synonym">Nephila maculata</name>
    <dbReference type="NCBI Taxonomy" id="299642"/>
    <lineage>
        <taxon>Eukaryota</taxon>
        <taxon>Metazoa</taxon>
        <taxon>Ecdysozoa</taxon>
        <taxon>Arthropoda</taxon>
        <taxon>Chelicerata</taxon>
        <taxon>Arachnida</taxon>
        <taxon>Araneae</taxon>
        <taxon>Araneomorphae</taxon>
        <taxon>Entelegynae</taxon>
        <taxon>Araneoidea</taxon>
        <taxon>Nephilidae</taxon>
        <taxon>Nephila</taxon>
    </lineage>
</organism>
<protein>
    <submittedName>
        <fullName evidence="1">Uncharacterized protein</fullName>
    </submittedName>
</protein>
<feature type="non-terminal residue" evidence="1">
    <location>
        <position position="1"/>
    </location>
</feature>
<name>A0A8X6N9P3_NEPPI</name>